<accession>A0A0D6JHZ9</accession>
<feature type="domain" description="HPt" evidence="4">
    <location>
        <begin position="24"/>
        <end position="114"/>
    </location>
</feature>
<dbReference type="Proteomes" id="UP000033187">
    <property type="component" value="Chromosome 1"/>
</dbReference>
<dbReference type="KEGG" id="fiy:BN1229_v1_2979"/>
<dbReference type="Pfam" id="PF01627">
    <property type="entry name" value="Hpt"/>
    <property type="match status" value="1"/>
</dbReference>
<protein>
    <submittedName>
        <fullName evidence="5">Histidine kinase</fullName>
    </submittedName>
</protein>
<dbReference type="SMART" id="SM00073">
    <property type="entry name" value="HPT"/>
    <property type="match status" value="1"/>
</dbReference>
<dbReference type="GO" id="GO:0000160">
    <property type="term" value="P:phosphorelay signal transduction system"/>
    <property type="evidence" value="ECO:0007669"/>
    <property type="project" value="UniProtKB-KW"/>
</dbReference>
<keyword evidence="6" id="KW-1185">Reference proteome</keyword>
<dbReference type="RefSeq" id="WP_046478707.1">
    <property type="nucleotide sequence ID" value="NZ_LN829118.1"/>
</dbReference>
<name>A0A0D6JHZ9_9HYPH</name>
<keyword evidence="5" id="KW-0808">Transferase</keyword>
<proteinExistence type="predicted"/>
<dbReference type="Gene3D" id="1.20.120.160">
    <property type="entry name" value="HPT domain"/>
    <property type="match status" value="1"/>
</dbReference>
<dbReference type="InterPro" id="IPR008207">
    <property type="entry name" value="Sig_transdc_His_kin_Hpt_dom"/>
</dbReference>
<dbReference type="PROSITE" id="PS50894">
    <property type="entry name" value="HPT"/>
    <property type="match status" value="1"/>
</dbReference>
<evidence type="ECO:0000256" key="3">
    <source>
        <dbReference type="SAM" id="MobiDB-lite"/>
    </source>
</evidence>
<reference evidence="6" key="1">
    <citation type="submission" date="2015-02" db="EMBL/GenBank/DDBJ databases">
        <authorList>
            <person name="Chooi Y.-H."/>
        </authorList>
    </citation>
    <scope>NUCLEOTIDE SEQUENCE [LARGE SCALE GENOMIC DNA]</scope>
    <source>
        <strain evidence="6">strain Y</strain>
    </source>
</reference>
<dbReference type="CDD" id="cd00088">
    <property type="entry name" value="HPT"/>
    <property type="match status" value="1"/>
</dbReference>
<keyword evidence="5" id="KW-0418">Kinase</keyword>
<keyword evidence="2" id="KW-0597">Phosphoprotein</keyword>
<dbReference type="AlphaFoldDB" id="A0A0D6JHZ9"/>
<gene>
    <name evidence="5" type="ORF">YBN1229_v1_2979</name>
</gene>
<keyword evidence="1" id="KW-0902">Two-component regulatory system</keyword>
<dbReference type="SUPFAM" id="SSF47226">
    <property type="entry name" value="Histidine-containing phosphotransfer domain, HPT domain"/>
    <property type="match status" value="1"/>
</dbReference>
<evidence type="ECO:0000259" key="4">
    <source>
        <dbReference type="PROSITE" id="PS50894"/>
    </source>
</evidence>
<organism evidence="5 6">
    <name type="scientific">Candidatus Filomicrobium marinum</name>
    <dbReference type="NCBI Taxonomy" id="1608628"/>
    <lineage>
        <taxon>Bacteria</taxon>
        <taxon>Pseudomonadati</taxon>
        <taxon>Pseudomonadota</taxon>
        <taxon>Alphaproteobacteria</taxon>
        <taxon>Hyphomicrobiales</taxon>
        <taxon>Hyphomicrobiaceae</taxon>
        <taxon>Filomicrobium</taxon>
    </lineage>
</organism>
<dbReference type="KEGG" id="fil:BN1229_v1_2938"/>
<evidence type="ECO:0000313" key="5">
    <source>
        <dbReference type="EMBL" id="CPR21281.1"/>
    </source>
</evidence>
<evidence type="ECO:0000313" key="6">
    <source>
        <dbReference type="Proteomes" id="UP000033187"/>
    </source>
</evidence>
<sequence length="116" mass="12360">MSPLDDTPSPAIDLAFLQRYTLGDADLQKEILELFAAQLETSLGKLKSAETAQEWLRAAHTLKGSARTVGAGSLADSAQAAESISDPSDPDSRHKAFVVIEREAQAVAAFLSAHRP</sequence>
<evidence type="ECO:0000256" key="1">
    <source>
        <dbReference type="ARBA" id="ARBA00023012"/>
    </source>
</evidence>
<feature type="region of interest" description="Disordered" evidence="3">
    <location>
        <begin position="73"/>
        <end position="93"/>
    </location>
</feature>
<dbReference type="GO" id="GO:0004672">
    <property type="term" value="F:protein kinase activity"/>
    <property type="evidence" value="ECO:0007669"/>
    <property type="project" value="UniProtKB-ARBA"/>
</dbReference>
<dbReference type="InterPro" id="IPR036641">
    <property type="entry name" value="HPT_dom_sf"/>
</dbReference>
<dbReference type="EMBL" id="LN829119">
    <property type="protein sequence ID" value="CPR21281.1"/>
    <property type="molecule type" value="Genomic_DNA"/>
</dbReference>
<feature type="modified residue" description="Phosphohistidine" evidence="2">
    <location>
        <position position="60"/>
    </location>
</feature>
<evidence type="ECO:0000256" key="2">
    <source>
        <dbReference type="PROSITE-ProRule" id="PRU00110"/>
    </source>
</evidence>